<dbReference type="GO" id="GO:0006695">
    <property type="term" value="P:cholesterol biosynthetic process"/>
    <property type="evidence" value="ECO:0007669"/>
    <property type="project" value="TreeGrafter"/>
</dbReference>
<keyword evidence="6" id="KW-1185">Reference proteome</keyword>
<dbReference type="InterPro" id="IPR014721">
    <property type="entry name" value="Ribsml_uS5_D2-typ_fold_subgr"/>
</dbReference>
<reference evidence="5 6" key="1">
    <citation type="submission" date="2023-03" db="EMBL/GenBank/DDBJ databases">
        <title>High recombination rates correlate with genetic variation in Cardiocondyla obscurior ants.</title>
        <authorList>
            <person name="Errbii M."/>
        </authorList>
    </citation>
    <scope>NUCLEOTIDE SEQUENCE [LARGE SCALE GENOMIC DNA]</scope>
    <source>
        <strain evidence="5">Alpha-2009</strain>
        <tissue evidence="5">Whole body</tissue>
    </source>
</reference>
<keyword evidence="4" id="KW-0460">Magnesium</keyword>
<accession>A0AAW2EWV0</accession>
<evidence type="ECO:0000256" key="3">
    <source>
        <dbReference type="ARBA" id="ARBA00022777"/>
    </source>
</evidence>
<dbReference type="PANTHER" id="PTHR43290">
    <property type="entry name" value="MEVALONATE KINASE"/>
    <property type="match status" value="1"/>
</dbReference>
<dbReference type="InterPro" id="IPR020568">
    <property type="entry name" value="Ribosomal_Su5_D2-typ_SF"/>
</dbReference>
<keyword evidence="3" id="KW-0418">Kinase</keyword>
<dbReference type="Gene3D" id="3.30.230.10">
    <property type="match status" value="1"/>
</dbReference>
<evidence type="ECO:0000313" key="6">
    <source>
        <dbReference type="Proteomes" id="UP001430953"/>
    </source>
</evidence>
<protein>
    <submittedName>
        <fullName evidence="5">Uncharacterized protein</fullName>
    </submittedName>
</protein>
<dbReference type="GO" id="GO:0004496">
    <property type="term" value="F:mevalonate kinase activity"/>
    <property type="evidence" value="ECO:0007669"/>
    <property type="project" value="InterPro"/>
</dbReference>
<dbReference type="GO" id="GO:0005829">
    <property type="term" value="C:cytosol"/>
    <property type="evidence" value="ECO:0007669"/>
    <property type="project" value="TreeGrafter"/>
</dbReference>
<dbReference type="GO" id="GO:0005524">
    <property type="term" value="F:ATP binding"/>
    <property type="evidence" value="ECO:0007669"/>
    <property type="project" value="InterPro"/>
</dbReference>
<sequence length="412" mass="46971">MASKPSPAKIIEFKISAPSIMSLLGERLDDSPVISAALNLRTTMKFEELPLSANVITIQYLKVGLKHDLPLPEFVKFYNTCTENMDLLNERVVEFLNSTYKFPNCRRLIHTLYYLLVSILHKESFELKSFALHLFSEIEIDDGLPCPASSTVCIAACLMHWSQLQKGPHDTFDDDDLEVIDTYAKCYGTIYPELDEINVTASVFGLIRKFIINETGSSLISTIEVQDLPTITILLVNSKKTQSIENLKEIKVLQIEDQKEQIKILKNSVPDVFESIWENIEKVSLNAYDLLFNLARIHGNSEETFQTRYLTTLNLYTELKTFISINQSFLQALRLTNADMDEICLIARKHEMAGKHTDICGGRYVFILCPLTILDSSTKRIERLMINLHERGFTVKKTNLAQKGVTIEPEEY</sequence>
<evidence type="ECO:0000256" key="1">
    <source>
        <dbReference type="ARBA" id="ARBA00022490"/>
    </source>
</evidence>
<dbReference type="PANTHER" id="PTHR43290:SF2">
    <property type="entry name" value="MEVALONATE KINASE"/>
    <property type="match status" value="1"/>
</dbReference>
<gene>
    <name evidence="5" type="ORF">PUN28_014825</name>
</gene>
<proteinExistence type="predicted"/>
<comment type="caution">
    <text evidence="5">The sequence shown here is derived from an EMBL/GenBank/DDBJ whole genome shotgun (WGS) entry which is preliminary data.</text>
</comment>
<dbReference type="EMBL" id="JADYXP020000016">
    <property type="protein sequence ID" value="KAL0107808.1"/>
    <property type="molecule type" value="Genomic_DNA"/>
</dbReference>
<dbReference type="GO" id="GO:0019287">
    <property type="term" value="P:isopentenyl diphosphate biosynthetic process, mevalonate pathway"/>
    <property type="evidence" value="ECO:0007669"/>
    <property type="project" value="TreeGrafter"/>
</dbReference>
<keyword evidence="2" id="KW-0808">Transferase</keyword>
<evidence type="ECO:0000256" key="4">
    <source>
        <dbReference type="ARBA" id="ARBA00022842"/>
    </source>
</evidence>
<dbReference type="InterPro" id="IPR006205">
    <property type="entry name" value="Mev_gal_kin"/>
</dbReference>
<dbReference type="InterPro" id="IPR036554">
    <property type="entry name" value="GHMP_kinase_C_sf"/>
</dbReference>
<evidence type="ECO:0000313" key="5">
    <source>
        <dbReference type="EMBL" id="KAL0107808.1"/>
    </source>
</evidence>
<dbReference type="SUPFAM" id="SSF54211">
    <property type="entry name" value="Ribosomal protein S5 domain 2-like"/>
    <property type="match status" value="1"/>
</dbReference>
<name>A0AAW2EWV0_9HYME</name>
<dbReference type="Proteomes" id="UP001430953">
    <property type="component" value="Unassembled WGS sequence"/>
</dbReference>
<organism evidence="5 6">
    <name type="scientific">Cardiocondyla obscurior</name>
    <dbReference type="NCBI Taxonomy" id="286306"/>
    <lineage>
        <taxon>Eukaryota</taxon>
        <taxon>Metazoa</taxon>
        <taxon>Ecdysozoa</taxon>
        <taxon>Arthropoda</taxon>
        <taxon>Hexapoda</taxon>
        <taxon>Insecta</taxon>
        <taxon>Pterygota</taxon>
        <taxon>Neoptera</taxon>
        <taxon>Endopterygota</taxon>
        <taxon>Hymenoptera</taxon>
        <taxon>Apocrita</taxon>
        <taxon>Aculeata</taxon>
        <taxon>Formicoidea</taxon>
        <taxon>Formicidae</taxon>
        <taxon>Myrmicinae</taxon>
        <taxon>Cardiocondyla</taxon>
    </lineage>
</organism>
<evidence type="ECO:0000256" key="2">
    <source>
        <dbReference type="ARBA" id="ARBA00022679"/>
    </source>
</evidence>
<dbReference type="AlphaFoldDB" id="A0AAW2EWV0"/>
<keyword evidence="1" id="KW-0963">Cytoplasm</keyword>
<dbReference type="Gene3D" id="3.30.70.890">
    <property type="entry name" value="GHMP kinase, C-terminal domain"/>
    <property type="match status" value="1"/>
</dbReference>